<dbReference type="PANTHER" id="PTHR16047:SF7">
    <property type="entry name" value="E3 UBIQUITIN-PROTEIN LIGASE RFWD3"/>
    <property type="match status" value="1"/>
</dbReference>
<dbReference type="GO" id="GO:0005634">
    <property type="term" value="C:nucleus"/>
    <property type="evidence" value="ECO:0007669"/>
    <property type="project" value="InterPro"/>
</dbReference>
<dbReference type="SUPFAM" id="SSF57850">
    <property type="entry name" value="RING/U-box"/>
    <property type="match status" value="1"/>
</dbReference>
<dbReference type="SMART" id="SM00184">
    <property type="entry name" value="RING"/>
    <property type="match status" value="1"/>
</dbReference>
<evidence type="ECO:0000256" key="1">
    <source>
        <dbReference type="PROSITE-ProRule" id="PRU00175"/>
    </source>
</evidence>
<dbReference type="Proteomes" id="UP001161247">
    <property type="component" value="Chromosome 2"/>
</dbReference>
<name>A0AAV1CJD9_OLDCO</name>
<dbReference type="CDD" id="cd16450">
    <property type="entry name" value="mRING-C3HGC3_RFWD3"/>
    <property type="match status" value="1"/>
</dbReference>
<organism evidence="4 5">
    <name type="scientific">Oldenlandia corymbosa var. corymbosa</name>
    <dbReference type="NCBI Taxonomy" id="529605"/>
    <lineage>
        <taxon>Eukaryota</taxon>
        <taxon>Viridiplantae</taxon>
        <taxon>Streptophyta</taxon>
        <taxon>Embryophyta</taxon>
        <taxon>Tracheophyta</taxon>
        <taxon>Spermatophyta</taxon>
        <taxon>Magnoliopsida</taxon>
        <taxon>eudicotyledons</taxon>
        <taxon>Gunneridae</taxon>
        <taxon>Pentapetalae</taxon>
        <taxon>asterids</taxon>
        <taxon>lamiids</taxon>
        <taxon>Gentianales</taxon>
        <taxon>Rubiaceae</taxon>
        <taxon>Rubioideae</taxon>
        <taxon>Spermacoceae</taxon>
        <taxon>Hedyotis-Oldenlandia complex</taxon>
        <taxon>Oldenlandia</taxon>
    </lineage>
</organism>
<dbReference type="GO" id="GO:0016567">
    <property type="term" value="P:protein ubiquitination"/>
    <property type="evidence" value="ECO:0007669"/>
    <property type="project" value="InterPro"/>
</dbReference>
<dbReference type="PROSITE" id="PS50089">
    <property type="entry name" value="ZF_RING_2"/>
    <property type="match status" value="1"/>
</dbReference>
<dbReference type="Gene3D" id="3.30.40.10">
    <property type="entry name" value="Zinc/RING finger domain, C3HC4 (zinc finger)"/>
    <property type="match status" value="1"/>
</dbReference>
<keyword evidence="1" id="KW-0863">Zinc-finger</keyword>
<reference evidence="4" key="1">
    <citation type="submission" date="2023-03" db="EMBL/GenBank/DDBJ databases">
        <authorList>
            <person name="Julca I."/>
        </authorList>
    </citation>
    <scope>NUCLEOTIDE SEQUENCE</scope>
</reference>
<evidence type="ECO:0000313" key="4">
    <source>
        <dbReference type="EMBL" id="CAI9095789.1"/>
    </source>
</evidence>
<keyword evidence="1" id="KW-0862">Zinc</keyword>
<proteinExistence type="predicted"/>
<dbReference type="GO" id="GO:0036297">
    <property type="term" value="P:interstrand cross-link repair"/>
    <property type="evidence" value="ECO:0007669"/>
    <property type="project" value="InterPro"/>
</dbReference>
<dbReference type="AlphaFoldDB" id="A0AAV1CJD9"/>
<sequence length="164" mass="18953">MDIDEISRSTPMDIDKPAGKNGEQITAKREPEKKDDIENTEGLTCPICMDSWTATGEHQVCCLPCGHLFGTSCLKRWLNQRGGWRSKCPQCRSLCKVSDIRLLYASRIVAVDDDHDKQELQKKVQSLESRCAYLEKKDSEWCRKEWEWRMTSMGFGQARTTRQF</sequence>
<dbReference type="Pfam" id="PF13639">
    <property type="entry name" value="zf-RING_2"/>
    <property type="match status" value="1"/>
</dbReference>
<keyword evidence="1" id="KW-0479">Metal-binding</keyword>
<dbReference type="PANTHER" id="PTHR16047">
    <property type="entry name" value="RFWD3 PROTEIN"/>
    <property type="match status" value="1"/>
</dbReference>
<protein>
    <submittedName>
        <fullName evidence="4">OLC1v1031804C1</fullName>
    </submittedName>
</protein>
<accession>A0AAV1CJD9</accession>
<feature type="region of interest" description="Disordered" evidence="2">
    <location>
        <begin position="1"/>
        <end position="36"/>
    </location>
</feature>
<evidence type="ECO:0000313" key="5">
    <source>
        <dbReference type="Proteomes" id="UP001161247"/>
    </source>
</evidence>
<evidence type="ECO:0000256" key="2">
    <source>
        <dbReference type="SAM" id="MobiDB-lite"/>
    </source>
</evidence>
<dbReference type="InterPro" id="IPR037381">
    <property type="entry name" value="RFWD3"/>
</dbReference>
<evidence type="ECO:0000259" key="3">
    <source>
        <dbReference type="PROSITE" id="PS50089"/>
    </source>
</evidence>
<keyword evidence="5" id="KW-1185">Reference proteome</keyword>
<gene>
    <name evidence="4" type="ORF">OLC1_LOCUS6682</name>
</gene>
<dbReference type="EMBL" id="OX459119">
    <property type="protein sequence ID" value="CAI9095789.1"/>
    <property type="molecule type" value="Genomic_DNA"/>
</dbReference>
<feature type="compositionally biased region" description="Basic and acidic residues" evidence="2">
    <location>
        <begin position="26"/>
        <end position="36"/>
    </location>
</feature>
<dbReference type="GO" id="GO:0004842">
    <property type="term" value="F:ubiquitin-protein transferase activity"/>
    <property type="evidence" value="ECO:0007669"/>
    <property type="project" value="InterPro"/>
</dbReference>
<dbReference type="InterPro" id="IPR001841">
    <property type="entry name" value="Znf_RING"/>
</dbReference>
<dbReference type="InterPro" id="IPR013083">
    <property type="entry name" value="Znf_RING/FYVE/PHD"/>
</dbReference>
<feature type="domain" description="RING-type" evidence="3">
    <location>
        <begin position="45"/>
        <end position="92"/>
    </location>
</feature>
<dbReference type="GO" id="GO:0008270">
    <property type="term" value="F:zinc ion binding"/>
    <property type="evidence" value="ECO:0007669"/>
    <property type="project" value="UniProtKB-KW"/>
</dbReference>